<dbReference type="PROSITE" id="PS50022">
    <property type="entry name" value="FA58C_3"/>
    <property type="match status" value="1"/>
</dbReference>
<keyword evidence="4" id="KW-0328">Glycosyltransferase</keyword>
<keyword evidence="4" id="KW-0808">Transferase</keyword>
<feature type="transmembrane region" description="Helical" evidence="2">
    <location>
        <begin position="550"/>
        <end position="566"/>
    </location>
</feature>
<dbReference type="InterPro" id="IPR038731">
    <property type="entry name" value="RgtA/B/C-like"/>
</dbReference>
<keyword evidence="2" id="KW-0812">Transmembrane</keyword>
<dbReference type="InterPro" id="IPR000421">
    <property type="entry name" value="FA58C"/>
</dbReference>
<feature type="region of interest" description="Disordered" evidence="1">
    <location>
        <begin position="645"/>
        <end position="678"/>
    </location>
</feature>
<evidence type="ECO:0000313" key="5">
    <source>
        <dbReference type="Proteomes" id="UP001649230"/>
    </source>
</evidence>
<dbReference type="SUPFAM" id="SSF49785">
    <property type="entry name" value="Galactose-binding domain-like"/>
    <property type="match status" value="1"/>
</dbReference>
<evidence type="ECO:0000256" key="2">
    <source>
        <dbReference type="SAM" id="Phobius"/>
    </source>
</evidence>
<feature type="transmembrane region" description="Helical" evidence="2">
    <location>
        <begin position="174"/>
        <end position="194"/>
    </location>
</feature>
<dbReference type="Proteomes" id="UP001649230">
    <property type="component" value="Chromosome"/>
</dbReference>
<dbReference type="InterPro" id="IPR027005">
    <property type="entry name" value="PMT-like"/>
</dbReference>
<feature type="compositionally biased region" description="Low complexity" evidence="1">
    <location>
        <begin position="234"/>
        <end position="249"/>
    </location>
</feature>
<feature type="region of interest" description="Disordered" evidence="1">
    <location>
        <begin position="223"/>
        <end position="250"/>
    </location>
</feature>
<dbReference type="Gene3D" id="2.60.120.260">
    <property type="entry name" value="Galactose-binding domain-like"/>
    <property type="match status" value="1"/>
</dbReference>
<feature type="compositionally biased region" description="Basic residues" evidence="1">
    <location>
        <begin position="981"/>
        <end position="1001"/>
    </location>
</feature>
<feature type="transmembrane region" description="Helical" evidence="2">
    <location>
        <begin position="95"/>
        <end position="113"/>
    </location>
</feature>
<dbReference type="EMBL" id="CP090978">
    <property type="protein sequence ID" value="UJF34508.1"/>
    <property type="molecule type" value="Genomic_DNA"/>
</dbReference>
<keyword evidence="5" id="KW-1185">Reference proteome</keyword>
<dbReference type="PANTHER" id="PTHR10050">
    <property type="entry name" value="DOLICHYL-PHOSPHATE-MANNOSE--PROTEIN MANNOSYLTRANSFERASE"/>
    <property type="match status" value="1"/>
</dbReference>
<feature type="transmembrane region" description="Helical" evidence="2">
    <location>
        <begin position="578"/>
        <end position="595"/>
    </location>
</feature>
<feature type="region of interest" description="Disordered" evidence="1">
    <location>
        <begin position="972"/>
        <end position="1021"/>
    </location>
</feature>
<dbReference type="Pfam" id="PF16192">
    <property type="entry name" value="PMT_4TMC"/>
    <property type="match status" value="1"/>
</dbReference>
<feature type="transmembrane region" description="Helical" evidence="2">
    <location>
        <begin position="878"/>
        <end position="896"/>
    </location>
</feature>
<feature type="compositionally biased region" description="Polar residues" evidence="1">
    <location>
        <begin position="223"/>
        <end position="232"/>
    </location>
</feature>
<dbReference type="Pfam" id="PF13231">
    <property type="entry name" value="PMT_2"/>
    <property type="match status" value="1"/>
</dbReference>
<accession>A0ABY3SKD9</accession>
<feature type="compositionally biased region" description="Basic and acidic residues" evidence="1">
    <location>
        <begin position="1002"/>
        <end position="1011"/>
    </location>
</feature>
<feature type="transmembrane region" description="Helical" evidence="2">
    <location>
        <begin position="66"/>
        <end position="88"/>
    </location>
</feature>
<dbReference type="EC" id="2.4.-.-" evidence="4"/>
<feature type="transmembrane region" description="Helical" evidence="2">
    <location>
        <begin position="527"/>
        <end position="544"/>
    </location>
</feature>
<feature type="transmembrane region" description="Helical" evidence="2">
    <location>
        <begin position="821"/>
        <end position="838"/>
    </location>
</feature>
<reference evidence="4 5" key="1">
    <citation type="journal article" date="2024" name="Int. J. Syst. Evol. Microbiol.">
        <title>Paenibacillus hexagrammi sp. nov., a novel bacterium isolated from the gut content of Hexagrammos agrammus.</title>
        <authorList>
            <person name="Jung H.K."/>
            <person name="Kim D.G."/>
            <person name="Zin H."/>
            <person name="Park J."/>
            <person name="Jung H."/>
            <person name="Kim Y.O."/>
            <person name="Kong H.J."/>
            <person name="Kim J.W."/>
            <person name="Kim Y.S."/>
        </authorList>
    </citation>
    <scope>NUCLEOTIDE SEQUENCE [LARGE SCALE GENOMIC DNA]</scope>
    <source>
        <strain evidence="4 5">YPD9-1</strain>
    </source>
</reference>
<feature type="transmembrane region" description="Helical" evidence="2">
    <location>
        <begin position="286"/>
        <end position="305"/>
    </location>
</feature>
<feature type="transmembrane region" description="Helical" evidence="2">
    <location>
        <begin position="705"/>
        <end position="727"/>
    </location>
</feature>
<sequence>MLSFLSGAATIVVLAFPFAIGRGYGWLPELYLNTLSSYPYASLNAFNLMALLGGNFVEMSQTVLHMTYQAIGTTLMAASLLYCCYLYIRSKGREGALFYVTFLFITAMFVCTAKMHERYLHYGLLLVLVAYIYLKDKRMLMLFIGFSLTHFINVGDVLLRSFHQDYHIPKDDPLLLVVSALNVLLFIYACMLGWRHFVKPHQLSPQQGQSPLQRDLDGLVESTGTTKSTESIGSAESTNSTESTNSAESRVQAPNIRFKSWTSIFEPSIEEKAFADKRRLFTGKDVLYLGALIVVYTFIALYHLGGHQDPATFWKPARSGEAIIADLGAEHQITRINSFAGVGEGAYSYWFSKDGQAWEHQIAVKSDHTQVFTWHTEEPKVQARYVKIAIDAQESAALHLHEVGIFGEESSTILPVQEVIEEQINTEDEGNGASLFDEPQVVPYKPTYMEGSYFDEIYHARTAYEHLHKIEPYESTHPPLGKILISIGIWLFGLNPFGWRIIGTLFGVGMIPIMYVFAKRMFGKSEYAFIAAFLLTFDFMHFAQTRIATIDVYGVFFIMLMFYFMYRYTTRSFYRDGLWKTLIPLGLSGLFFGIGAASKWIVIYGGAGLALLLFLTLLERYREYRLAKRVLNEAYEPDTSLHEHTASLDHGSGGEEADQALTNARQPETALTDNTIPPREFLTEEQRRRLQNVIRQFPRYTISTLLYCLLTFVLIPVVIYTLSYIPFMMVPGPGHGLKDVVTYQVHMYKYHKDLVATHPFSSPWWEWPMMIRPIWYYQGKLMPPGMLSSIVSFGNPLIWWPGFIAVIVSIYVAAKRLDKKLVVLLIAYGSQYLPWMLVPRLTFIYHYFAMVPFMVLLLTYYIKGYLEESESPHKRKWVSGYLVGVFILFALFYPILSGMVIPSAYSYYLRWLPGWNFSKRSKVTESITKQKTPSCALLHTAESFVRFTVSESPLRACIPLLPHTFRKQTQSDHLCRYTTGRPRRKRRAPGSRYRSTARHPQGHPESHRSPDLLKMSGVHRS</sequence>
<organism evidence="4 5">
    <name type="scientific">Paenibacillus hexagrammi</name>
    <dbReference type="NCBI Taxonomy" id="2908839"/>
    <lineage>
        <taxon>Bacteria</taxon>
        <taxon>Bacillati</taxon>
        <taxon>Bacillota</taxon>
        <taxon>Bacilli</taxon>
        <taxon>Bacillales</taxon>
        <taxon>Paenibacillaceae</taxon>
        <taxon>Paenibacillus</taxon>
    </lineage>
</organism>
<feature type="compositionally biased region" description="Polar residues" evidence="1">
    <location>
        <begin position="660"/>
        <end position="675"/>
    </location>
</feature>
<feature type="transmembrane region" description="Helical" evidence="2">
    <location>
        <begin position="844"/>
        <end position="866"/>
    </location>
</feature>
<feature type="transmembrane region" description="Helical" evidence="2">
    <location>
        <begin position="119"/>
        <end position="134"/>
    </location>
</feature>
<feature type="transmembrane region" description="Helical" evidence="2">
    <location>
        <begin position="497"/>
        <end position="518"/>
    </location>
</feature>
<proteinExistence type="predicted"/>
<protein>
    <submittedName>
        <fullName evidence="4">Glycosyltransferase family 39 protein</fullName>
        <ecNumber evidence="4">2.4.-.-</ecNumber>
    </submittedName>
</protein>
<keyword evidence="2" id="KW-1133">Transmembrane helix</keyword>
<evidence type="ECO:0000259" key="3">
    <source>
        <dbReference type="PROSITE" id="PS50022"/>
    </source>
</evidence>
<dbReference type="RefSeq" id="WP_235121082.1">
    <property type="nucleotide sequence ID" value="NZ_CP090978.1"/>
</dbReference>
<keyword evidence="2" id="KW-0472">Membrane</keyword>
<dbReference type="InterPro" id="IPR008979">
    <property type="entry name" value="Galactose-bd-like_sf"/>
</dbReference>
<feature type="transmembrane region" description="Helical" evidence="2">
    <location>
        <begin position="601"/>
        <end position="618"/>
    </location>
</feature>
<dbReference type="GO" id="GO:0016757">
    <property type="term" value="F:glycosyltransferase activity"/>
    <property type="evidence" value="ECO:0007669"/>
    <property type="project" value="UniProtKB-KW"/>
</dbReference>
<evidence type="ECO:0000313" key="4">
    <source>
        <dbReference type="EMBL" id="UJF34508.1"/>
    </source>
</evidence>
<gene>
    <name evidence="4" type="ORF">L0M14_04815</name>
</gene>
<dbReference type="InterPro" id="IPR032421">
    <property type="entry name" value="PMT_4TMC"/>
</dbReference>
<feature type="transmembrane region" description="Helical" evidence="2">
    <location>
        <begin position="141"/>
        <end position="162"/>
    </location>
</feature>
<evidence type="ECO:0000256" key="1">
    <source>
        <dbReference type="SAM" id="MobiDB-lite"/>
    </source>
</evidence>
<feature type="domain" description="F5/8 type C" evidence="3">
    <location>
        <begin position="309"/>
        <end position="408"/>
    </location>
</feature>
<feature type="transmembrane region" description="Helical" evidence="2">
    <location>
        <begin position="797"/>
        <end position="814"/>
    </location>
</feature>
<name>A0ABY3SKD9_9BACL</name>